<dbReference type="CAZy" id="GT92">
    <property type="family name" value="Glycosyltransferase Family 92"/>
</dbReference>
<evidence type="ECO:0000256" key="7">
    <source>
        <dbReference type="ARBA" id="ARBA00023136"/>
    </source>
</evidence>
<dbReference type="EMBL" id="CH964154">
    <property type="protein sequence ID" value="EDW79873.1"/>
    <property type="molecule type" value="Genomic_DNA"/>
</dbReference>
<dbReference type="OrthoDB" id="2526284at2759"/>
<dbReference type="HOGENOM" id="CLU_617166_0_0_1"/>
<dbReference type="Pfam" id="PF01697">
    <property type="entry name" value="Glyco_transf_92"/>
    <property type="match status" value="1"/>
</dbReference>
<keyword evidence="5 8" id="KW-0812">Transmembrane</keyword>
<dbReference type="GO" id="GO:0005737">
    <property type="term" value="C:cytoplasm"/>
    <property type="evidence" value="ECO:0007669"/>
    <property type="project" value="TreeGrafter"/>
</dbReference>
<dbReference type="GO" id="GO:0016020">
    <property type="term" value="C:membrane"/>
    <property type="evidence" value="ECO:0007669"/>
    <property type="project" value="UniProtKB-SubCell"/>
</dbReference>
<evidence type="ECO:0000256" key="3">
    <source>
        <dbReference type="ARBA" id="ARBA00022676"/>
    </source>
</evidence>
<organism evidence="9 10">
    <name type="scientific">Drosophila willistoni</name>
    <name type="common">Fruit fly</name>
    <dbReference type="NCBI Taxonomy" id="7260"/>
    <lineage>
        <taxon>Eukaryota</taxon>
        <taxon>Metazoa</taxon>
        <taxon>Ecdysozoa</taxon>
        <taxon>Arthropoda</taxon>
        <taxon>Hexapoda</taxon>
        <taxon>Insecta</taxon>
        <taxon>Pterygota</taxon>
        <taxon>Neoptera</taxon>
        <taxon>Endopterygota</taxon>
        <taxon>Diptera</taxon>
        <taxon>Brachycera</taxon>
        <taxon>Muscomorpha</taxon>
        <taxon>Ephydroidea</taxon>
        <taxon>Drosophilidae</taxon>
        <taxon>Drosophila</taxon>
        <taxon>Sophophora</taxon>
    </lineage>
</organism>
<evidence type="ECO:0000256" key="1">
    <source>
        <dbReference type="ARBA" id="ARBA00004167"/>
    </source>
</evidence>
<gene>
    <name evidence="9" type="primary">Dwil\GK17786</name>
    <name evidence="9" type="ORF">Dwil_GK17786</name>
</gene>
<dbReference type="InterPro" id="IPR008166">
    <property type="entry name" value="Glyco_transf_92"/>
</dbReference>
<sequence length="494" mass="57222">MLAPQENRFQYLYFTLSGLVASTILILVYISMRTSLNERMRIDLDGVQRRLIYEKPNPHWAYNNSWRRIGNASLRHEIYSAYFDVRTNVVGKVVLDDEQITIGSLRLFAILPERLRDSQVSCIVRYADFSSHEIVAEEAGAMHDVHNNSFAAWSIMCPVHVSRREPLRLPQAVALSYASNRLSHLSPTFIQISYPRDISQLFAKSRPTISMCVGPLQENYSNVLRLVEFVEMYRLQGATHFYFYYVEASEEVQRVLHHYQRMGLADVFEWNVQNHLQDLHYAGIVAQFNDCVYRANVVDNHRYAAVVDLDEVLMPLKHNTLNEYLRQCDEGRTAGFVFRNVFFYRKDSNDTFNAPPHVINRLLYTQSKVRRTLEVLPAYMRSKVVVNTRAVVEMGNHQVYRTAPGFVDHIVHPTVGLLYHYRDKCINCKMVLIVDYSARRFGSLLFDRVDNTCLEVFRERSGVCELGVDKAVENSIKKQTTIPPTLTQRVTKSV</sequence>
<dbReference type="AlphaFoldDB" id="B4N684"/>
<evidence type="ECO:0000313" key="9">
    <source>
        <dbReference type="EMBL" id="EDW79873.1"/>
    </source>
</evidence>
<dbReference type="InParanoid" id="B4N684"/>
<evidence type="ECO:0000256" key="2">
    <source>
        <dbReference type="ARBA" id="ARBA00007647"/>
    </source>
</evidence>
<keyword evidence="6 8" id="KW-1133">Transmembrane helix</keyword>
<keyword evidence="4 8" id="KW-0808">Transferase</keyword>
<evidence type="ECO:0000256" key="4">
    <source>
        <dbReference type="ARBA" id="ARBA00022679"/>
    </source>
</evidence>
<keyword evidence="10" id="KW-1185">Reference proteome</keyword>
<dbReference type="PANTHER" id="PTHR21461:SF1">
    <property type="entry name" value="GLYCOSYLTRANSFERASE FAMILY 92 PROTEIN"/>
    <property type="match status" value="1"/>
</dbReference>
<keyword evidence="3 8" id="KW-0328">Glycosyltransferase</keyword>
<dbReference type="PANTHER" id="PTHR21461">
    <property type="entry name" value="GLYCOSYLTRANSFERASE FAMILY 92 PROTEIN"/>
    <property type="match status" value="1"/>
</dbReference>
<proteinExistence type="inferred from homology"/>
<dbReference type="eggNOG" id="KOG4735">
    <property type="taxonomic scope" value="Eukaryota"/>
</dbReference>
<comment type="similarity">
    <text evidence="2 8">Belongs to the glycosyltransferase 92 family.</text>
</comment>
<dbReference type="OMA" id="WHSSNIR"/>
<comment type="subcellular location">
    <subcellularLocation>
        <location evidence="1">Membrane</location>
        <topology evidence="1">Single-pass membrane protein</topology>
    </subcellularLocation>
</comment>
<protein>
    <recommendedName>
        <fullName evidence="8">Glycosyltransferase family 92 protein</fullName>
        <ecNumber evidence="8">2.4.1.-</ecNumber>
    </recommendedName>
</protein>
<keyword evidence="7 8" id="KW-0472">Membrane</keyword>
<evidence type="ECO:0000256" key="6">
    <source>
        <dbReference type="ARBA" id="ARBA00022989"/>
    </source>
</evidence>
<dbReference type="PhylomeDB" id="B4N684"/>
<evidence type="ECO:0000256" key="5">
    <source>
        <dbReference type="ARBA" id="ARBA00022692"/>
    </source>
</evidence>
<feature type="transmembrane region" description="Helical" evidence="8">
    <location>
        <begin position="12"/>
        <end position="32"/>
    </location>
</feature>
<evidence type="ECO:0000313" key="10">
    <source>
        <dbReference type="Proteomes" id="UP000007798"/>
    </source>
</evidence>
<name>B4N684_DROWI</name>
<dbReference type="KEGG" id="dwi:6646031"/>
<reference evidence="9 10" key="1">
    <citation type="journal article" date="2007" name="Nature">
        <title>Evolution of genes and genomes on the Drosophila phylogeny.</title>
        <authorList>
            <consortium name="Drosophila 12 Genomes Consortium"/>
            <person name="Clark A.G."/>
            <person name="Eisen M.B."/>
            <person name="Smith D.R."/>
            <person name="Bergman C.M."/>
            <person name="Oliver B."/>
            <person name="Markow T.A."/>
            <person name="Kaufman T.C."/>
            <person name="Kellis M."/>
            <person name="Gelbart W."/>
            <person name="Iyer V.N."/>
            <person name="Pollard D.A."/>
            <person name="Sackton T.B."/>
            <person name="Larracuente A.M."/>
            <person name="Singh N.D."/>
            <person name="Abad J.P."/>
            <person name="Abt D.N."/>
            <person name="Adryan B."/>
            <person name="Aguade M."/>
            <person name="Akashi H."/>
            <person name="Anderson W.W."/>
            <person name="Aquadro C.F."/>
            <person name="Ardell D.H."/>
            <person name="Arguello R."/>
            <person name="Artieri C.G."/>
            <person name="Barbash D.A."/>
            <person name="Barker D."/>
            <person name="Barsanti P."/>
            <person name="Batterham P."/>
            <person name="Batzoglou S."/>
            <person name="Begun D."/>
            <person name="Bhutkar A."/>
            <person name="Blanco E."/>
            <person name="Bosak S.A."/>
            <person name="Bradley R.K."/>
            <person name="Brand A.D."/>
            <person name="Brent M.R."/>
            <person name="Brooks A.N."/>
            <person name="Brown R.H."/>
            <person name="Butlin R.K."/>
            <person name="Caggese C."/>
            <person name="Calvi B.R."/>
            <person name="Bernardo de Carvalho A."/>
            <person name="Caspi A."/>
            <person name="Castrezana S."/>
            <person name="Celniker S.E."/>
            <person name="Chang J.L."/>
            <person name="Chapple C."/>
            <person name="Chatterji S."/>
            <person name="Chinwalla A."/>
            <person name="Civetta A."/>
            <person name="Clifton S.W."/>
            <person name="Comeron J.M."/>
            <person name="Costello J.C."/>
            <person name="Coyne J.A."/>
            <person name="Daub J."/>
            <person name="David R.G."/>
            <person name="Delcher A.L."/>
            <person name="Delehaunty K."/>
            <person name="Do C.B."/>
            <person name="Ebling H."/>
            <person name="Edwards K."/>
            <person name="Eickbush T."/>
            <person name="Evans J.D."/>
            <person name="Filipski A."/>
            <person name="Findeiss S."/>
            <person name="Freyhult E."/>
            <person name="Fulton L."/>
            <person name="Fulton R."/>
            <person name="Garcia A.C."/>
            <person name="Gardiner A."/>
            <person name="Garfield D.A."/>
            <person name="Garvin B.E."/>
            <person name="Gibson G."/>
            <person name="Gilbert D."/>
            <person name="Gnerre S."/>
            <person name="Godfrey J."/>
            <person name="Good R."/>
            <person name="Gotea V."/>
            <person name="Gravely B."/>
            <person name="Greenberg A.J."/>
            <person name="Griffiths-Jones S."/>
            <person name="Gross S."/>
            <person name="Guigo R."/>
            <person name="Gustafson E.A."/>
            <person name="Haerty W."/>
            <person name="Hahn M.W."/>
            <person name="Halligan D.L."/>
            <person name="Halpern A.L."/>
            <person name="Halter G.M."/>
            <person name="Han M.V."/>
            <person name="Heger A."/>
            <person name="Hillier L."/>
            <person name="Hinrichs A.S."/>
            <person name="Holmes I."/>
            <person name="Hoskins R.A."/>
            <person name="Hubisz M.J."/>
            <person name="Hultmark D."/>
            <person name="Huntley M.A."/>
            <person name="Jaffe D.B."/>
            <person name="Jagadeeshan S."/>
            <person name="Jeck W.R."/>
            <person name="Johnson J."/>
            <person name="Jones C.D."/>
            <person name="Jordan W.C."/>
            <person name="Karpen G.H."/>
            <person name="Kataoka E."/>
            <person name="Keightley P.D."/>
            <person name="Kheradpour P."/>
            <person name="Kirkness E.F."/>
            <person name="Koerich L.B."/>
            <person name="Kristiansen K."/>
            <person name="Kudrna D."/>
            <person name="Kulathinal R.J."/>
            <person name="Kumar S."/>
            <person name="Kwok R."/>
            <person name="Lander E."/>
            <person name="Langley C.H."/>
            <person name="Lapoint R."/>
            <person name="Lazzaro B.P."/>
            <person name="Lee S.J."/>
            <person name="Levesque L."/>
            <person name="Li R."/>
            <person name="Lin C.F."/>
            <person name="Lin M.F."/>
            <person name="Lindblad-Toh K."/>
            <person name="Llopart A."/>
            <person name="Long M."/>
            <person name="Low L."/>
            <person name="Lozovsky E."/>
            <person name="Lu J."/>
            <person name="Luo M."/>
            <person name="Machado C.A."/>
            <person name="Makalowski W."/>
            <person name="Marzo M."/>
            <person name="Matsuda M."/>
            <person name="Matzkin L."/>
            <person name="McAllister B."/>
            <person name="McBride C.S."/>
            <person name="McKernan B."/>
            <person name="McKernan K."/>
            <person name="Mendez-Lago M."/>
            <person name="Minx P."/>
            <person name="Mollenhauer M.U."/>
            <person name="Montooth K."/>
            <person name="Mount S.M."/>
            <person name="Mu X."/>
            <person name="Myers E."/>
            <person name="Negre B."/>
            <person name="Newfeld S."/>
            <person name="Nielsen R."/>
            <person name="Noor M.A."/>
            <person name="O'Grady P."/>
            <person name="Pachter L."/>
            <person name="Papaceit M."/>
            <person name="Parisi M.J."/>
            <person name="Parisi M."/>
            <person name="Parts L."/>
            <person name="Pedersen J.S."/>
            <person name="Pesole G."/>
            <person name="Phillippy A.M."/>
            <person name="Ponting C.P."/>
            <person name="Pop M."/>
            <person name="Porcelli D."/>
            <person name="Powell J.R."/>
            <person name="Prohaska S."/>
            <person name="Pruitt K."/>
            <person name="Puig M."/>
            <person name="Quesneville H."/>
            <person name="Ram K.R."/>
            <person name="Rand D."/>
            <person name="Rasmussen M.D."/>
            <person name="Reed L.K."/>
            <person name="Reenan R."/>
            <person name="Reily A."/>
            <person name="Remington K.A."/>
            <person name="Rieger T.T."/>
            <person name="Ritchie M.G."/>
            <person name="Robin C."/>
            <person name="Rogers Y.H."/>
            <person name="Rohde C."/>
            <person name="Rozas J."/>
            <person name="Rubenfield M.J."/>
            <person name="Ruiz A."/>
            <person name="Russo S."/>
            <person name="Salzberg S.L."/>
            <person name="Sanchez-Gracia A."/>
            <person name="Saranga D.J."/>
            <person name="Sato H."/>
            <person name="Schaeffer S.W."/>
            <person name="Schatz M.C."/>
            <person name="Schlenke T."/>
            <person name="Schwartz R."/>
            <person name="Segarra C."/>
            <person name="Singh R.S."/>
            <person name="Sirot L."/>
            <person name="Sirota M."/>
            <person name="Sisneros N.B."/>
            <person name="Smith C.D."/>
            <person name="Smith T.F."/>
            <person name="Spieth J."/>
            <person name="Stage D.E."/>
            <person name="Stark A."/>
            <person name="Stephan W."/>
            <person name="Strausberg R.L."/>
            <person name="Strempel S."/>
            <person name="Sturgill D."/>
            <person name="Sutton G."/>
            <person name="Sutton G.G."/>
            <person name="Tao W."/>
            <person name="Teichmann S."/>
            <person name="Tobari Y.N."/>
            <person name="Tomimura Y."/>
            <person name="Tsolas J.M."/>
            <person name="Valente V.L."/>
            <person name="Venter E."/>
            <person name="Venter J.C."/>
            <person name="Vicario S."/>
            <person name="Vieira F.G."/>
            <person name="Vilella A.J."/>
            <person name="Villasante A."/>
            <person name="Walenz B."/>
            <person name="Wang J."/>
            <person name="Wasserman M."/>
            <person name="Watts T."/>
            <person name="Wilson D."/>
            <person name="Wilson R.K."/>
            <person name="Wing R.A."/>
            <person name="Wolfner M.F."/>
            <person name="Wong A."/>
            <person name="Wong G.K."/>
            <person name="Wu C.I."/>
            <person name="Wu G."/>
            <person name="Yamamoto D."/>
            <person name="Yang H.P."/>
            <person name="Yang S.P."/>
            <person name="Yorke J.A."/>
            <person name="Yoshida K."/>
            <person name="Zdobnov E."/>
            <person name="Zhang P."/>
            <person name="Zhang Y."/>
            <person name="Zimin A.V."/>
            <person name="Baldwin J."/>
            <person name="Abdouelleil A."/>
            <person name="Abdulkadir J."/>
            <person name="Abebe A."/>
            <person name="Abera B."/>
            <person name="Abreu J."/>
            <person name="Acer S.C."/>
            <person name="Aftuck L."/>
            <person name="Alexander A."/>
            <person name="An P."/>
            <person name="Anderson E."/>
            <person name="Anderson S."/>
            <person name="Arachi H."/>
            <person name="Azer M."/>
            <person name="Bachantsang P."/>
            <person name="Barry A."/>
            <person name="Bayul T."/>
            <person name="Berlin A."/>
            <person name="Bessette D."/>
            <person name="Bloom T."/>
            <person name="Blye J."/>
            <person name="Boguslavskiy L."/>
            <person name="Bonnet C."/>
            <person name="Boukhgalter B."/>
            <person name="Bourzgui I."/>
            <person name="Brown A."/>
            <person name="Cahill P."/>
            <person name="Channer S."/>
            <person name="Cheshatsang Y."/>
            <person name="Chuda L."/>
            <person name="Citroen M."/>
            <person name="Collymore A."/>
            <person name="Cooke P."/>
            <person name="Costello M."/>
            <person name="D'Aco K."/>
            <person name="Daza R."/>
            <person name="De Haan G."/>
            <person name="DeGray S."/>
            <person name="DeMaso C."/>
            <person name="Dhargay N."/>
            <person name="Dooley K."/>
            <person name="Dooley E."/>
            <person name="Doricent M."/>
            <person name="Dorje P."/>
            <person name="Dorjee K."/>
            <person name="Dupes A."/>
            <person name="Elong R."/>
            <person name="Falk J."/>
            <person name="Farina A."/>
            <person name="Faro S."/>
            <person name="Ferguson D."/>
            <person name="Fisher S."/>
            <person name="Foley C.D."/>
            <person name="Franke A."/>
            <person name="Friedrich D."/>
            <person name="Gadbois L."/>
            <person name="Gearin G."/>
            <person name="Gearin C.R."/>
            <person name="Giannoukos G."/>
            <person name="Goode T."/>
            <person name="Graham J."/>
            <person name="Grandbois E."/>
            <person name="Grewal S."/>
            <person name="Gyaltsen K."/>
            <person name="Hafez N."/>
            <person name="Hagos B."/>
            <person name="Hall J."/>
            <person name="Henson C."/>
            <person name="Hollinger A."/>
            <person name="Honan T."/>
            <person name="Huard M.D."/>
            <person name="Hughes L."/>
            <person name="Hurhula B."/>
            <person name="Husby M.E."/>
            <person name="Kamat A."/>
            <person name="Kanga B."/>
            <person name="Kashin S."/>
            <person name="Khazanovich D."/>
            <person name="Kisner P."/>
            <person name="Lance K."/>
            <person name="Lara M."/>
            <person name="Lee W."/>
            <person name="Lennon N."/>
            <person name="Letendre F."/>
            <person name="LeVine R."/>
            <person name="Lipovsky A."/>
            <person name="Liu X."/>
            <person name="Liu J."/>
            <person name="Liu S."/>
            <person name="Lokyitsang T."/>
            <person name="Lokyitsang Y."/>
            <person name="Lubonja R."/>
            <person name="Lui A."/>
            <person name="MacDonald P."/>
            <person name="Magnisalis V."/>
            <person name="Maru K."/>
            <person name="Matthews C."/>
            <person name="McCusker W."/>
            <person name="McDonough S."/>
            <person name="Mehta T."/>
            <person name="Meldrim J."/>
            <person name="Meneus L."/>
            <person name="Mihai O."/>
            <person name="Mihalev A."/>
            <person name="Mihova T."/>
            <person name="Mittelman R."/>
            <person name="Mlenga V."/>
            <person name="Montmayeur A."/>
            <person name="Mulrain L."/>
            <person name="Navidi A."/>
            <person name="Naylor J."/>
            <person name="Negash T."/>
            <person name="Nguyen T."/>
            <person name="Nguyen N."/>
            <person name="Nicol R."/>
            <person name="Norbu C."/>
            <person name="Norbu N."/>
            <person name="Novod N."/>
            <person name="O'Neill B."/>
            <person name="Osman S."/>
            <person name="Markiewicz E."/>
            <person name="Oyono O.L."/>
            <person name="Patti C."/>
            <person name="Phunkhang P."/>
            <person name="Pierre F."/>
            <person name="Priest M."/>
            <person name="Raghuraman S."/>
            <person name="Rege F."/>
            <person name="Reyes R."/>
            <person name="Rise C."/>
            <person name="Rogov P."/>
            <person name="Ross K."/>
            <person name="Ryan E."/>
            <person name="Settipalli S."/>
            <person name="Shea T."/>
            <person name="Sherpa N."/>
            <person name="Shi L."/>
            <person name="Shih D."/>
            <person name="Sparrow T."/>
            <person name="Spaulding J."/>
            <person name="Stalker J."/>
            <person name="Stange-Thomann N."/>
            <person name="Stavropoulos S."/>
            <person name="Stone C."/>
            <person name="Strader C."/>
            <person name="Tesfaye S."/>
            <person name="Thomson T."/>
            <person name="Thoulutsang Y."/>
            <person name="Thoulutsang D."/>
            <person name="Topham K."/>
            <person name="Topping I."/>
            <person name="Tsamla T."/>
            <person name="Vassiliev H."/>
            <person name="Vo A."/>
            <person name="Wangchuk T."/>
            <person name="Wangdi T."/>
            <person name="Weiand M."/>
            <person name="Wilkinson J."/>
            <person name="Wilson A."/>
            <person name="Yadav S."/>
            <person name="Young G."/>
            <person name="Yu Q."/>
            <person name="Zembek L."/>
            <person name="Zhong D."/>
            <person name="Zimmer A."/>
            <person name="Zwirko Z."/>
            <person name="Jaffe D.B."/>
            <person name="Alvarez P."/>
            <person name="Brockman W."/>
            <person name="Butler J."/>
            <person name="Chin C."/>
            <person name="Gnerre S."/>
            <person name="Grabherr M."/>
            <person name="Kleber M."/>
            <person name="Mauceli E."/>
            <person name="MacCallum I."/>
        </authorList>
    </citation>
    <scope>NUCLEOTIDE SEQUENCE [LARGE SCALE GENOMIC DNA]</scope>
    <source>
        <strain evidence="10">Tucson 14030-0811.24</strain>
    </source>
</reference>
<evidence type="ECO:0000256" key="8">
    <source>
        <dbReference type="RuleBase" id="RU366017"/>
    </source>
</evidence>
<dbReference type="GO" id="GO:0016757">
    <property type="term" value="F:glycosyltransferase activity"/>
    <property type="evidence" value="ECO:0007669"/>
    <property type="project" value="UniProtKB-UniRule"/>
</dbReference>
<accession>B4N684</accession>
<dbReference type="Proteomes" id="UP000007798">
    <property type="component" value="Unassembled WGS sequence"/>
</dbReference>
<dbReference type="EC" id="2.4.1.-" evidence="8"/>